<dbReference type="AlphaFoldDB" id="A0A8X6T036"/>
<keyword evidence="3" id="KW-1185">Reference proteome</keyword>
<evidence type="ECO:0000313" key="2">
    <source>
        <dbReference type="EMBL" id="GFY20803.1"/>
    </source>
</evidence>
<accession>A0A8X6T036</accession>
<feature type="region of interest" description="Disordered" evidence="1">
    <location>
        <begin position="1"/>
        <end position="28"/>
    </location>
</feature>
<name>A0A8X6T036_TRICX</name>
<evidence type="ECO:0000313" key="3">
    <source>
        <dbReference type="Proteomes" id="UP000887159"/>
    </source>
</evidence>
<proteinExistence type="predicted"/>
<protein>
    <submittedName>
        <fullName evidence="2">Uncharacterized protein</fullName>
    </submittedName>
</protein>
<sequence>MPMPGATLTKSIVDSRTHQKACRAKPTRTAIQVPTRQLSGVVGLSLAFCTQGCGFNPGPSRWIFLMQRINRGHAVRLYAVKDP</sequence>
<comment type="caution">
    <text evidence="2">The sequence shown here is derived from an EMBL/GenBank/DDBJ whole genome shotgun (WGS) entry which is preliminary data.</text>
</comment>
<evidence type="ECO:0000256" key="1">
    <source>
        <dbReference type="SAM" id="MobiDB-lite"/>
    </source>
</evidence>
<organism evidence="2 3">
    <name type="scientific">Trichonephila clavipes</name>
    <name type="common">Golden silk orbweaver</name>
    <name type="synonym">Nephila clavipes</name>
    <dbReference type="NCBI Taxonomy" id="2585209"/>
    <lineage>
        <taxon>Eukaryota</taxon>
        <taxon>Metazoa</taxon>
        <taxon>Ecdysozoa</taxon>
        <taxon>Arthropoda</taxon>
        <taxon>Chelicerata</taxon>
        <taxon>Arachnida</taxon>
        <taxon>Araneae</taxon>
        <taxon>Araneomorphae</taxon>
        <taxon>Entelegynae</taxon>
        <taxon>Araneoidea</taxon>
        <taxon>Nephilidae</taxon>
        <taxon>Trichonephila</taxon>
    </lineage>
</organism>
<gene>
    <name evidence="2" type="ORF">TNCV_1120371</name>
</gene>
<dbReference type="EMBL" id="BMAU01021356">
    <property type="protein sequence ID" value="GFY20803.1"/>
    <property type="molecule type" value="Genomic_DNA"/>
</dbReference>
<reference evidence="2" key="1">
    <citation type="submission" date="2020-08" db="EMBL/GenBank/DDBJ databases">
        <title>Multicomponent nature underlies the extraordinary mechanical properties of spider dragline silk.</title>
        <authorList>
            <person name="Kono N."/>
            <person name="Nakamura H."/>
            <person name="Mori M."/>
            <person name="Yoshida Y."/>
            <person name="Ohtoshi R."/>
            <person name="Malay A.D."/>
            <person name="Moran D.A.P."/>
            <person name="Tomita M."/>
            <person name="Numata K."/>
            <person name="Arakawa K."/>
        </authorList>
    </citation>
    <scope>NUCLEOTIDE SEQUENCE</scope>
</reference>
<dbReference type="Proteomes" id="UP000887159">
    <property type="component" value="Unassembled WGS sequence"/>
</dbReference>